<name>A0A514LG40_9BACI</name>
<reference evidence="3" key="1">
    <citation type="submission" date="2019-01" db="EMBL/GenBank/DDBJ databases">
        <title>Genomic analysis of Salicibibacter sp. NKC3-5.</title>
        <authorList>
            <person name="Oh Y.J."/>
        </authorList>
    </citation>
    <scope>NUCLEOTIDE SEQUENCE [LARGE SCALE GENOMIC DNA]</scope>
    <source>
        <strain evidence="3">NKC3-5</strain>
    </source>
</reference>
<feature type="compositionally biased region" description="Acidic residues" evidence="1">
    <location>
        <begin position="29"/>
        <end position="53"/>
    </location>
</feature>
<dbReference type="AlphaFoldDB" id="A0A514LG40"/>
<evidence type="ECO:0000313" key="3">
    <source>
        <dbReference type="Proteomes" id="UP000319756"/>
    </source>
</evidence>
<organism evidence="2 3">
    <name type="scientific">Salicibibacter halophilus</name>
    <dbReference type="NCBI Taxonomy" id="2502791"/>
    <lineage>
        <taxon>Bacteria</taxon>
        <taxon>Bacillati</taxon>
        <taxon>Bacillota</taxon>
        <taxon>Bacilli</taxon>
        <taxon>Bacillales</taxon>
        <taxon>Bacillaceae</taxon>
        <taxon>Salicibibacter</taxon>
    </lineage>
</organism>
<dbReference type="PROSITE" id="PS51257">
    <property type="entry name" value="PROKAR_LIPOPROTEIN"/>
    <property type="match status" value="1"/>
</dbReference>
<dbReference type="Proteomes" id="UP000319756">
    <property type="component" value="Chromosome"/>
</dbReference>
<evidence type="ECO:0000313" key="2">
    <source>
        <dbReference type="EMBL" id="QDI90820.1"/>
    </source>
</evidence>
<accession>A0A514LG40</accession>
<dbReference type="KEGG" id="sale:EPH95_06215"/>
<gene>
    <name evidence="2" type="ORF">EPH95_06215</name>
</gene>
<dbReference type="EMBL" id="CP035485">
    <property type="protein sequence ID" value="QDI90820.1"/>
    <property type="molecule type" value="Genomic_DNA"/>
</dbReference>
<feature type="region of interest" description="Disordered" evidence="1">
    <location>
        <begin position="29"/>
        <end position="54"/>
    </location>
</feature>
<sequence length="61" mass="6579">MGEDLMKTFIKTASTMFLSVALLAACGDDEEETTGDSTLDTDDDASETEEVDDTLAMHKIC</sequence>
<proteinExistence type="predicted"/>
<protein>
    <submittedName>
        <fullName evidence="2">Uncharacterized protein</fullName>
    </submittedName>
</protein>
<keyword evidence="3" id="KW-1185">Reference proteome</keyword>
<evidence type="ECO:0000256" key="1">
    <source>
        <dbReference type="SAM" id="MobiDB-lite"/>
    </source>
</evidence>